<dbReference type="OrthoDB" id="9772058at2"/>
<keyword evidence="15" id="KW-1185">Reference proteome</keyword>
<evidence type="ECO:0000256" key="7">
    <source>
        <dbReference type="ARBA" id="ARBA00023065"/>
    </source>
</evidence>
<dbReference type="GO" id="GO:0015297">
    <property type="term" value="F:antiporter activity"/>
    <property type="evidence" value="ECO:0007669"/>
    <property type="project" value="UniProtKB-KW"/>
</dbReference>
<evidence type="ECO:0000256" key="8">
    <source>
        <dbReference type="ARBA" id="ARBA00023136"/>
    </source>
</evidence>
<feature type="transmembrane region" description="Helical" evidence="11">
    <location>
        <begin position="453"/>
        <end position="471"/>
    </location>
</feature>
<feature type="transmembrane region" description="Helical" evidence="11">
    <location>
        <begin position="64"/>
        <end position="82"/>
    </location>
</feature>
<keyword evidence="4 11" id="KW-0812">Transmembrane</keyword>
<feature type="transmembrane region" description="Helical" evidence="11">
    <location>
        <begin position="346"/>
        <end position="367"/>
    </location>
</feature>
<dbReference type="STRING" id="702114.A1355_15155"/>
<dbReference type="EMBL" id="LUUK01000226">
    <property type="protein sequence ID" value="OAI11879.1"/>
    <property type="molecule type" value="Genomic_DNA"/>
</dbReference>
<proteinExistence type="inferred from homology"/>
<evidence type="ECO:0000256" key="1">
    <source>
        <dbReference type="ARBA" id="ARBA00004141"/>
    </source>
</evidence>
<evidence type="ECO:0000256" key="6">
    <source>
        <dbReference type="ARBA" id="ARBA00023053"/>
    </source>
</evidence>
<dbReference type="PANTHER" id="PTHR43269:SF2">
    <property type="entry name" value="SODIUM_PROTON ANTIPORTER 1-RELATED"/>
    <property type="match status" value="1"/>
</dbReference>
<keyword evidence="3" id="KW-0050">Antiport</keyword>
<dbReference type="GO" id="GO:0006814">
    <property type="term" value="P:sodium ion transport"/>
    <property type="evidence" value="ECO:0007669"/>
    <property type="project" value="UniProtKB-KW"/>
</dbReference>
<feature type="chain" id="PRO_5008068725" evidence="12">
    <location>
        <begin position="20"/>
        <end position="476"/>
    </location>
</feature>
<dbReference type="Proteomes" id="UP000077628">
    <property type="component" value="Unassembled WGS sequence"/>
</dbReference>
<evidence type="ECO:0000313" key="14">
    <source>
        <dbReference type="EMBL" id="OAI11879.1"/>
    </source>
</evidence>
<protein>
    <submittedName>
        <fullName evidence="14">Sodium:proton antiporter</fullName>
    </submittedName>
</protein>
<accession>A0A177N3V3</accession>
<dbReference type="Pfam" id="PF03600">
    <property type="entry name" value="CitMHS"/>
    <property type="match status" value="1"/>
</dbReference>
<keyword evidence="12" id="KW-0732">Signal</keyword>
<name>A0A177N3V3_9GAMM</name>
<evidence type="ECO:0000259" key="13">
    <source>
        <dbReference type="Pfam" id="PF03600"/>
    </source>
</evidence>
<keyword evidence="7" id="KW-0406">Ion transport</keyword>
<feature type="transmembrane region" description="Helical" evidence="11">
    <location>
        <begin position="217"/>
        <end position="237"/>
    </location>
</feature>
<evidence type="ECO:0000256" key="9">
    <source>
        <dbReference type="ARBA" id="ARBA00023201"/>
    </source>
</evidence>
<comment type="subcellular location">
    <subcellularLocation>
        <location evidence="1">Membrane</location>
        <topology evidence="1">Multi-pass membrane protein</topology>
    </subcellularLocation>
</comment>
<reference evidence="15" key="1">
    <citation type="submission" date="2016-03" db="EMBL/GenBank/DDBJ databases">
        <authorList>
            <person name="Heylen K."/>
            <person name="De Vos P."/>
            <person name="Vekeman B."/>
        </authorList>
    </citation>
    <scope>NUCLEOTIDE SEQUENCE [LARGE SCALE GENOMIC DNA]</scope>
    <source>
        <strain evidence="15">R-45383</strain>
    </source>
</reference>
<evidence type="ECO:0000256" key="2">
    <source>
        <dbReference type="ARBA" id="ARBA00022448"/>
    </source>
</evidence>
<keyword evidence="5 11" id="KW-1133">Transmembrane helix</keyword>
<feature type="transmembrane region" description="Helical" evidence="11">
    <location>
        <begin position="280"/>
        <end position="300"/>
    </location>
</feature>
<feature type="transmembrane region" description="Helical" evidence="11">
    <location>
        <begin position="413"/>
        <end position="433"/>
    </location>
</feature>
<dbReference type="InterPro" id="IPR004680">
    <property type="entry name" value="Cit_transptr-like_dom"/>
</dbReference>
<evidence type="ECO:0000256" key="3">
    <source>
        <dbReference type="ARBA" id="ARBA00022449"/>
    </source>
</evidence>
<feature type="transmembrane region" description="Helical" evidence="11">
    <location>
        <begin position="379"/>
        <end position="401"/>
    </location>
</feature>
<evidence type="ECO:0000256" key="12">
    <source>
        <dbReference type="SAM" id="SignalP"/>
    </source>
</evidence>
<evidence type="ECO:0000256" key="11">
    <source>
        <dbReference type="SAM" id="Phobius"/>
    </source>
</evidence>
<evidence type="ECO:0000256" key="10">
    <source>
        <dbReference type="ARBA" id="ARBA00025753"/>
    </source>
</evidence>
<feature type="transmembrane region" description="Helical" evidence="11">
    <location>
        <begin position="35"/>
        <end position="52"/>
    </location>
</feature>
<comment type="caution">
    <text evidence="14">The sequence shown here is derived from an EMBL/GenBank/DDBJ whole genome shotgun (WGS) entry which is preliminary data.</text>
</comment>
<dbReference type="NCBIfam" id="NF038006">
    <property type="entry name" value="NhaD_1"/>
    <property type="match status" value="1"/>
</dbReference>
<feature type="domain" description="Citrate transporter-like" evidence="13">
    <location>
        <begin position="47"/>
        <end position="421"/>
    </location>
</feature>
<dbReference type="PANTHER" id="PTHR43269">
    <property type="entry name" value="SODIUM/PROTON ANTIPORTER 1-RELATED"/>
    <property type="match status" value="1"/>
</dbReference>
<dbReference type="AlphaFoldDB" id="A0A177N3V3"/>
<sequence length="476" mass="52260">MQRTLLAISLIFLPLLAWADADANQVALNLTRHWVGYLSIAIFALAYMLAMTEEITELNKSKPMVLAASLIWAFIASIYVQGGMGEQAGRAFRACLESYAELFLFIMVSMAYLNAMESRGVFDNLRVWLLSKGFSYRKLFWITGVMSFFMSSVCNNLTTALLMGAVIVAMGKHNKRFMTMACINVVVATNAGGSFSPFGDITTLLVWQSGVVPFVDFYSLFIPAVVNFALPAAVMHFWIPNEHPAAVGKAPKMKRGALTMMVLFLLTIITAVSFENFLDLPPAAGMLAGLTYLKFLGYYLQKTEDKQKVSDFAHVYKLFNVELPLANQNQRFDVFKNVANLEWDTLLFFYGVMVSVGGLSFIGYLTMASDVLYVGMDPTIANIVVGILSAFIDNGTIMFAVLTMHPEISQGQWLLVTLTAGVGGSLLAIGSAAGVGLMGQVKGVYTFSAHLKWMPVILLGYAGSIATHFLLNSHYF</sequence>
<feature type="transmembrane region" description="Helical" evidence="11">
    <location>
        <begin position="257"/>
        <end position="274"/>
    </location>
</feature>
<comment type="similarity">
    <text evidence="10">Belongs to the NhaD Na(+)/H(+) (TC 2.A.62) antiporter family.</text>
</comment>
<keyword evidence="6" id="KW-0915">Sodium</keyword>
<evidence type="ECO:0000313" key="15">
    <source>
        <dbReference type="Proteomes" id="UP000077628"/>
    </source>
</evidence>
<dbReference type="GO" id="GO:0016020">
    <property type="term" value="C:membrane"/>
    <property type="evidence" value="ECO:0007669"/>
    <property type="project" value="UniProtKB-SubCell"/>
</dbReference>
<evidence type="ECO:0000256" key="5">
    <source>
        <dbReference type="ARBA" id="ARBA00022989"/>
    </source>
</evidence>
<dbReference type="InterPro" id="IPR045016">
    <property type="entry name" value="NhaD-like"/>
</dbReference>
<organism evidence="14 15">
    <name type="scientific">Methylomonas koyamae</name>
    <dbReference type="NCBI Taxonomy" id="702114"/>
    <lineage>
        <taxon>Bacteria</taxon>
        <taxon>Pseudomonadati</taxon>
        <taxon>Pseudomonadota</taxon>
        <taxon>Gammaproteobacteria</taxon>
        <taxon>Methylococcales</taxon>
        <taxon>Methylococcaceae</taxon>
        <taxon>Methylomonas</taxon>
    </lineage>
</organism>
<feature type="transmembrane region" description="Helical" evidence="11">
    <location>
        <begin position="139"/>
        <end position="170"/>
    </location>
</feature>
<gene>
    <name evidence="14" type="ORF">A1355_15155</name>
</gene>
<keyword evidence="8 11" id="KW-0472">Membrane</keyword>
<evidence type="ECO:0000256" key="4">
    <source>
        <dbReference type="ARBA" id="ARBA00022692"/>
    </source>
</evidence>
<keyword evidence="2" id="KW-0813">Transport</keyword>
<keyword evidence="9" id="KW-0739">Sodium transport</keyword>
<feature type="signal peptide" evidence="12">
    <location>
        <begin position="1"/>
        <end position="19"/>
    </location>
</feature>